<feature type="transmembrane region" description="Helical" evidence="1">
    <location>
        <begin position="24"/>
        <end position="43"/>
    </location>
</feature>
<sequence>MTAQIEPNPREGRELSLPMTWRDWLAYFLAHALMAGLAFALWFPHPYVLSGLAGFAGLITVLAFVLSACRHE</sequence>
<proteinExistence type="predicted"/>
<evidence type="ECO:0000256" key="1">
    <source>
        <dbReference type="SAM" id="Phobius"/>
    </source>
</evidence>
<feature type="transmembrane region" description="Helical" evidence="1">
    <location>
        <begin position="49"/>
        <end position="69"/>
    </location>
</feature>
<evidence type="ECO:0000313" key="3">
    <source>
        <dbReference type="Proteomes" id="UP000060787"/>
    </source>
</evidence>
<keyword evidence="1" id="KW-1133">Transmembrane helix</keyword>
<protein>
    <recommendedName>
        <fullName evidence="4">Transmembrane protein</fullName>
    </recommendedName>
</protein>
<dbReference type="EMBL" id="CP011129">
    <property type="protein sequence ID" value="ALN79471.1"/>
    <property type="molecule type" value="Genomic_DNA"/>
</dbReference>
<keyword evidence="1" id="KW-0472">Membrane</keyword>
<gene>
    <name evidence="2" type="ORF">LA76x_1314</name>
</gene>
<dbReference type="KEGG" id="lab:LA76x_1314"/>
<evidence type="ECO:0008006" key="4">
    <source>
        <dbReference type="Google" id="ProtNLM"/>
    </source>
</evidence>
<keyword evidence="3" id="KW-1185">Reference proteome</keyword>
<evidence type="ECO:0000313" key="2">
    <source>
        <dbReference type="EMBL" id="ALN79471.1"/>
    </source>
</evidence>
<dbReference type="Proteomes" id="UP000060787">
    <property type="component" value="Chromosome"/>
</dbReference>
<dbReference type="AlphaFoldDB" id="A0A0S2F7F2"/>
<reference evidence="2 3" key="1">
    <citation type="journal article" date="2015" name="BMC Genomics">
        <title>Comparative genomics and metabolic profiling of the genus Lysobacter.</title>
        <authorList>
            <person name="de Bruijn I."/>
            <person name="Cheng X."/>
            <person name="de Jager V."/>
            <person name="Exposito R.G."/>
            <person name="Watrous J."/>
            <person name="Patel N."/>
            <person name="Postma J."/>
            <person name="Dorrestein P.C."/>
            <person name="Kobayashi D."/>
            <person name="Raaijmakers J.M."/>
        </authorList>
    </citation>
    <scope>NUCLEOTIDE SEQUENCE [LARGE SCALE GENOMIC DNA]</scope>
    <source>
        <strain evidence="2 3">76</strain>
    </source>
</reference>
<organism evidence="2 3">
    <name type="scientific">Lysobacter antibioticus</name>
    <dbReference type="NCBI Taxonomy" id="84531"/>
    <lineage>
        <taxon>Bacteria</taxon>
        <taxon>Pseudomonadati</taxon>
        <taxon>Pseudomonadota</taxon>
        <taxon>Gammaproteobacteria</taxon>
        <taxon>Lysobacterales</taxon>
        <taxon>Lysobacteraceae</taxon>
        <taxon>Lysobacter</taxon>
    </lineage>
</organism>
<name>A0A0S2F7F2_LYSAN</name>
<keyword evidence="1" id="KW-0812">Transmembrane</keyword>
<dbReference type="PATRIC" id="fig|84531.8.peg.1340"/>
<dbReference type="RefSeq" id="WP_057917052.1">
    <property type="nucleotide sequence ID" value="NZ_CP011129.1"/>
</dbReference>
<dbReference type="STRING" id="84531.LA76x_1314"/>
<accession>A0A0S2F7F2</accession>